<organism evidence="2 3">
    <name type="scientific">Paenibacillus gyeongsangnamensis</name>
    <dbReference type="NCBI Taxonomy" id="3388067"/>
    <lineage>
        <taxon>Bacteria</taxon>
        <taxon>Bacillati</taxon>
        <taxon>Bacillota</taxon>
        <taxon>Bacilli</taxon>
        <taxon>Bacillales</taxon>
        <taxon>Paenibacillaceae</taxon>
        <taxon>Paenibacillus</taxon>
    </lineage>
</organism>
<dbReference type="EMBL" id="JAQAGZ010000001">
    <property type="protein sequence ID" value="MCZ8510918.1"/>
    <property type="molecule type" value="Genomic_DNA"/>
</dbReference>
<evidence type="ECO:0000259" key="1">
    <source>
        <dbReference type="Pfam" id="PF13320"/>
    </source>
</evidence>
<proteinExistence type="predicted"/>
<comment type="caution">
    <text evidence="2">The sequence shown here is derived from an EMBL/GenBank/DDBJ whole genome shotgun (WGS) entry which is preliminary data.</text>
</comment>
<feature type="domain" description="Glycoside hydrolase 123 catalytic" evidence="1">
    <location>
        <begin position="177"/>
        <end position="507"/>
    </location>
</feature>
<dbReference type="Pfam" id="PF13320">
    <property type="entry name" value="GH123_cat"/>
    <property type="match status" value="1"/>
</dbReference>
<dbReference type="InterPro" id="IPR025150">
    <property type="entry name" value="GH123_cat"/>
</dbReference>
<accession>A0ABT4Q205</accession>
<sequence length="562" mass="64825">MPIFNKMETRCLSSLAKVFPDQDLNEPPFDRGSALLNETYSFQVAFRATKEASHAMKHVQVHAESGLGEMVSVRLVGLVPSELPIYGDHDDRILRGTPGLYPDPLFPIDATEGVAVLPHQWRSVWITVEPVEPIFAGLYPIRVIFASESGDTLAEEKFELELIPAYLPKQTLVHTEWFHTDCLATYYQVEVFSEAHWSIIEAFIRSAVCRGMNMLLTPLFTPPLDMKVGGERTTVQLVDVYKKGRNYTFGFERLKRWVELCDKCGVWYFEFSHLFTQWGAKHAPKIMAEENGRLTQIFGWETDAAGDEYGEFLDQFLPSLVCFIKEHDLEKRSYFHVSDEPYLDHVSGYSRASERLARHLSGFPIIDALSNYEFYEKGIIKNPITPIDHIEPFLENGVRNLWTYYCCAQYKSVANRFFCFPSSRNRIIGMQMFKYQIAGFLHWGYNFWYSQYSLRVIDPYRTTDADVAFPSGDAFAVYPGANGQPVESIRLAVFYEALQDMRALQLLEELIGREETLKMLEENLEQELTFRNFPTDTDWLLACKEKMNRKIVEAIRRQSVST</sequence>
<protein>
    <submittedName>
        <fullName evidence="2">DUF4091 domain-containing protein</fullName>
    </submittedName>
</protein>
<gene>
    <name evidence="2" type="ORF">O9H85_00390</name>
</gene>
<evidence type="ECO:0000313" key="3">
    <source>
        <dbReference type="Proteomes" id="UP001527882"/>
    </source>
</evidence>
<dbReference type="RefSeq" id="WP_269879292.1">
    <property type="nucleotide sequence ID" value="NZ_JAQAGZ010000001.1"/>
</dbReference>
<dbReference type="Proteomes" id="UP001527882">
    <property type="component" value="Unassembled WGS sequence"/>
</dbReference>
<name>A0ABT4Q205_9BACL</name>
<evidence type="ECO:0000313" key="2">
    <source>
        <dbReference type="EMBL" id="MCZ8510918.1"/>
    </source>
</evidence>
<reference evidence="2 3" key="1">
    <citation type="submission" date="2022-12" db="EMBL/GenBank/DDBJ databases">
        <title>Draft genome sequence of Paenibacillus sp. dW9.</title>
        <authorList>
            <person name="Choi E.-W."/>
            <person name="Kim D.-U."/>
        </authorList>
    </citation>
    <scope>NUCLEOTIDE SEQUENCE [LARGE SCALE GENOMIC DNA]</scope>
    <source>
        <strain evidence="3">dW9</strain>
    </source>
</reference>
<keyword evidence="3" id="KW-1185">Reference proteome</keyword>